<dbReference type="InterPro" id="IPR013325">
    <property type="entry name" value="RNA_pol_sigma_r2"/>
</dbReference>
<dbReference type="SUPFAM" id="SSF88946">
    <property type="entry name" value="Sigma2 domain of RNA polymerase sigma factors"/>
    <property type="match status" value="1"/>
</dbReference>
<reference evidence="5" key="1">
    <citation type="submission" date="2016-10" db="EMBL/GenBank/DDBJ databases">
        <authorList>
            <person name="Varghese N."/>
            <person name="Submissions S."/>
        </authorList>
    </citation>
    <scope>NUCLEOTIDE SEQUENCE [LARGE SCALE GENOMIC DNA]</scope>
    <source>
        <strain evidence="5">SP</strain>
    </source>
</reference>
<dbReference type="InterPro" id="IPR007627">
    <property type="entry name" value="RNA_pol_sigma70_r2"/>
</dbReference>
<dbReference type="NCBIfam" id="TIGR02937">
    <property type="entry name" value="sigma70-ECF"/>
    <property type="match status" value="1"/>
</dbReference>
<dbReference type="STRING" id="1503961.SAMN05421736_101163"/>
<dbReference type="InterPro" id="IPR036388">
    <property type="entry name" value="WH-like_DNA-bd_sf"/>
</dbReference>
<dbReference type="GO" id="GO:0006352">
    <property type="term" value="P:DNA-templated transcription initiation"/>
    <property type="evidence" value="ECO:0007669"/>
    <property type="project" value="InterPro"/>
</dbReference>
<evidence type="ECO:0000313" key="4">
    <source>
        <dbReference type="EMBL" id="SDY02339.1"/>
    </source>
</evidence>
<dbReference type="InterPro" id="IPR052704">
    <property type="entry name" value="ECF_Sigma-70_Domain"/>
</dbReference>
<dbReference type="InterPro" id="IPR013249">
    <property type="entry name" value="RNA_pol_sigma70_r4_t2"/>
</dbReference>
<accession>A0A1H3GJB1</accession>
<feature type="domain" description="RNA polymerase sigma factor 70 region 4 type 2" evidence="3">
    <location>
        <begin position="110"/>
        <end position="157"/>
    </location>
</feature>
<evidence type="ECO:0000259" key="2">
    <source>
        <dbReference type="Pfam" id="PF04542"/>
    </source>
</evidence>
<dbReference type="Pfam" id="PF08281">
    <property type="entry name" value="Sigma70_r4_2"/>
    <property type="match status" value="1"/>
</dbReference>
<comment type="subunit">
    <text evidence="1">Interacts transiently with the RNA polymerase catalytic core formed by RpoA, RpoB, RpoC and RpoZ (2 alpha, 1 beta, 1 beta' and 1 omega subunit) to form the RNA polymerase holoenzyme that can initiate transcription.</text>
</comment>
<dbReference type="NCBIfam" id="NF007214">
    <property type="entry name" value="PRK09636.1"/>
    <property type="match status" value="1"/>
</dbReference>
<gene>
    <name evidence="4" type="ORF">SAMN05421736_101163</name>
</gene>
<feature type="domain" description="RNA polymerase sigma-70 region 2" evidence="2">
    <location>
        <begin position="7"/>
        <end position="72"/>
    </location>
</feature>
<dbReference type="Gene3D" id="1.10.10.10">
    <property type="entry name" value="Winged helix-like DNA-binding domain superfamily/Winged helix DNA-binding domain"/>
    <property type="match status" value="1"/>
</dbReference>
<dbReference type="Gene3D" id="1.10.1740.10">
    <property type="match status" value="1"/>
</dbReference>
<evidence type="ECO:0000256" key="1">
    <source>
        <dbReference type="ARBA" id="ARBA00011344"/>
    </source>
</evidence>
<protein>
    <submittedName>
        <fullName evidence="4">RNA polymerase sigma-70 factor, ECF subfamily</fullName>
    </submittedName>
</protein>
<dbReference type="EMBL" id="FNPI01000001">
    <property type="protein sequence ID" value="SDY02339.1"/>
    <property type="molecule type" value="Genomic_DNA"/>
</dbReference>
<proteinExistence type="predicted"/>
<dbReference type="InterPro" id="IPR032710">
    <property type="entry name" value="NTF2-like_dom_sf"/>
</dbReference>
<organism evidence="4 5">
    <name type="scientific">Evansella caseinilytica</name>
    <dbReference type="NCBI Taxonomy" id="1503961"/>
    <lineage>
        <taxon>Bacteria</taxon>
        <taxon>Bacillati</taxon>
        <taxon>Bacillota</taxon>
        <taxon>Bacilli</taxon>
        <taxon>Bacillales</taxon>
        <taxon>Bacillaceae</taxon>
        <taxon>Evansella</taxon>
    </lineage>
</organism>
<dbReference type="PANTHER" id="PTHR30173">
    <property type="entry name" value="SIGMA 19 FACTOR"/>
    <property type="match status" value="1"/>
</dbReference>
<dbReference type="Proteomes" id="UP000198935">
    <property type="component" value="Unassembled WGS sequence"/>
</dbReference>
<keyword evidence="5" id="KW-1185">Reference proteome</keyword>
<name>A0A1H3GJB1_9BACI</name>
<sequence length="293" mass="32945">MSNGEILYQQYKPLLFSIAYRMIGSVTEAEDIVQETYLTFLQLDQQAITDKKAYLCKMAANLCLDTLKSARKKRETYVGPWLPEPLITKAAATPEDKVIEQESLSVSYLFLMEKLSPAERAVFIFREVFAFNYREIASMVDKTEANCRKIFTRAKGKIDRHQTPSHLSYEKNQQVIGDFLHAFKNGDTEKVLSLVSEDVILYSDGGGVVKAALKPIETRDRVLAFLTGIAAKAPKGLQTLPQSINGQPGIIHAIGTKIYNAVSFTVYEQRIKQIFIILNPEKLNHLSCFAPIS</sequence>
<dbReference type="GO" id="GO:0003677">
    <property type="term" value="F:DNA binding"/>
    <property type="evidence" value="ECO:0007669"/>
    <property type="project" value="InterPro"/>
</dbReference>
<dbReference type="Gene3D" id="3.10.450.50">
    <property type="match status" value="1"/>
</dbReference>
<dbReference type="AlphaFoldDB" id="A0A1H3GJB1"/>
<dbReference type="InterPro" id="IPR013324">
    <property type="entry name" value="RNA_pol_sigma_r3/r4-like"/>
</dbReference>
<dbReference type="NCBIfam" id="TIGR02957">
    <property type="entry name" value="SigX4"/>
    <property type="match status" value="1"/>
</dbReference>
<evidence type="ECO:0000313" key="5">
    <source>
        <dbReference type="Proteomes" id="UP000198935"/>
    </source>
</evidence>
<evidence type="ECO:0000259" key="3">
    <source>
        <dbReference type="Pfam" id="PF08281"/>
    </source>
</evidence>
<dbReference type="InterPro" id="IPR014284">
    <property type="entry name" value="RNA_pol_sigma-70_dom"/>
</dbReference>
<dbReference type="InterPro" id="IPR014303">
    <property type="entry name" value="RNA_pol_sigma-70_ECF"/>
</dbReference>
<dbReference type="GO" id="GO:0016987">
    <property type="term" value="F:sigma factor activity"/>
    <property type="evidence" value="ECO:0007669"/>
    <property type="project" value="InterPro"/>
</dbReference>
<dbReference type="SUPFAM" id="SSF88659">
    <property type="entry name" value="Sigma3 and sigma4 domains of RNA polymerase sigma factors"/>
    <property type="match status" value="1"/>
</dbReference>
<dbReference type="Pfam" id="PF04542">
    <property type="entry name" value="Sigma70_r2"/>
    <property type="match status" value="1"/>
</dbReference>
<dbReference type="SUPFAM" id="SSF54427">
    <property type="entry name" value="NTF2-like"/>
    <property type="match status" value="1"/>
</dbReference>
<dbReference type="PANTHER" id="PTHR30173:SF36">
    <property type="entry name" value="ECF RNA POLYMERASE SIGMA FACTOR SIGJ"/>
    <property type="match status" value="1"/>
</dbReference>